<dbReference type="PROSITE" id="PS51257">
    <property type="entry name" value="PROKAR_LIPOPROTEIN"/>
    <property type="match status" value="1"/>
</dbReference>
<accession>A0ABZ0Y377</accession>
<dbReference type="PANTHER" id="PTHR43118">
    <property type="entry name" value="RHAMNOGALACTURONAN LYASE (EUROFUNG)"/>
    <property type="match status" value="1"/>
</dbReference>
<name>A0ABZ0Y377_9BURK</name>
<dbReference type="InterPro" id="IPR041624">
    <property type="entry name" value="RGI_lyase"/>
</dbReference>
<dbReference type="Proteomes" id="UP001326110">
    <property type="component" value="Chromosome"/>
</dbReference>
<keyword evidence="5" id="KW-1185">Reference proteome</keyword>
<feature type="chain" id="PRO_5045467058" description="Rhamnogalacturonan I lyase beta-sheet domain-containing protein" evidence="1">
    <location>
        <begin position="21"/>
        <end position="651"/>
    </location>
</feature>
<evidence type="ECO:0000259" key="2">
    <source>
        <dbReference type="Pfam" id="PF18370"/>
    </source>
</evidence>
<evidence type="ECO:0008006" key="6">
    <source>
        <dbReference type="Google" id="ProtNLM"/>
    </source>
</evidence>
<feature type="domain" description="Rhamnogalacturonan I lyase beta-sheet" evidence="2">
    <location>
        <begin position="57"/>
        <end position="142"/>
    </location>
</feature>
<sequence>MKTRIGIMFASSLLVACGGAADSSNEAPAASRQLAGGVQSSEAAAGITATTSPPPRIMEHLGRGLVAVRASATSVFLSWRSLGLDTDGLGFNVYRSANGAPPVKLNAAPLSGGTNFTDTSADLTVSNTYSVRHVLKGMESRTGAGQFVLSANHAVEPVIRVPLAALPGDGYRTKYVWVGDLDGDGEYDYVLDRIAPFDPTNDDIGLGNQYLEAYKSDGTRLWQIDLGPGSRKTYNISPGPTTLSMGMYDGATVFDLNGDRKAEVILKIADGVKFGDGTTFTHADSQQQFIAVLDGLTGTPLATRPFPANFYTQAGPYGTQLGIGYPDGVHPSIYFWGRNRNKNKSFNDVFASWSWTGGATIAENWVLPLAPDSAKEASHQMRIIDVDGDGKDEMATGNFMINSDGTLRYILPGVVHGDRFFLGKLDPGAPGIQGYGIQQNNPSGLLEYYYNGTTGQIIWSHSTTPGNIIDVGRGLVGDVDPRFPGFEAWSFSGLKNAATGALTEPDTTLSPYPTHSIWWDGDLLSEGLNDYKIEKWNPLAPRKSNALPRLLTMSQFGARIWDHNPMFFGDILGDWRTEVVTINAAQTELIIFTTNLPTTTRLYTMAHNPAYRNHMTVKGYMQSGLPDYYLGDGMAPPPKPNIRYARAGGVN</sequence>
<dbReference type="InterPro" id="IPR034641">
    <property type="entry name" value="RGL11"/>
</dbReference>
<dbReference type="RefSeq" id="WP_019922294.1">
    <property type="nucleotide sequence ID" value="NZ_CP140152.1"/>
</dbReference>
<gene>
    <name evidence="4" type="ORF">SR858_08355</name>
</gene>
<dbReference type="Gene3D" id="2.60.40.10">
    <property type="entry name" value="Immunoglobulins"/>
    <property type="match status" value="1"/>
</dbReference>
<dbReference type="InterPro" id="IPR013783">
    <property type="entry name" value="Ig-like_fold"/>
</dbReference>
<keyword evidence="1" id="KW-0732">Signal</keyword>
<proteinExistence type="predicted"/>
<feature type="signal peptide" evidence="1">
    <location>
        <begin position="1"/>
        <end position="20"/>
    </location>
</feature>
<evidence type="ECO:0000259" key="3">
    <source>
        <dbReference type="Pfam" id="PF21348"/>
    </source>
</evidence>
<dbReference type="InterPro" id="IPR028994">
    <property type="entry name" value="Integrin_alpha_N"/>
</dbReference>
<organism evidence="4 5">
    <name type="scientific">Duganella zoogloeoides</name>
    <dbReference type="NCBI Taxonomy" id="75659"/>
    <lineage>
        <taxon>Bacteria</taxon>
        <taxon>Pseudomonadati</taxon>
        <taxon>Pseudomonadota</taxon>
        <taxon>Betaproteobacteria</taxon>
        <taxon>Burkholderiales</taxon>
        <taxon>Oxalobacteraceae</taxon>
        <taxon>Telluria group</taxon>
        <taxon>Duganella</taxon>
    </lineage>
</organism>
<evidence type="ECO:0000256" key="1">
    <source>
        <dbReference type="SAM" id="SignalP"/>
    </source>
</evidence>
<protein>
    <recommendedName>
        <fullName evidence="6">Rhamnogalacturonan I lyase beta-sheet domain-containing protein</fullName>
    </recommendedName>
</protein>
<evidence type="ECO:0000313" key="5">
    <source>
        <dbReference type="Proteomes" id="UP001326110"/>
    </source>
</evidence>
<dbReference type="Pfam" id="PF18370">
    <property type="entry name" value="RGI_lyase"/>
    <property type="match status" value="1"/>
</dbReference>
<dbReference type="EMBL" id="CP140152">
    <property type="protein sequence ID" value="WQH06321.1"/>
    <property type="molecule type" value="Genomic_DNA"/>
</dbReference>
<dbReference type="Pfam" id="PF21348">
    <property type="entry name" value="RGL11_C"/>
    <property type="match status" value="1"/>
</dbReference>
<dbReference type="SUPFAM" id="SSF69318">
    <property type="entry name" value="Integrin alpha N-terminal domain"/>
    <property type="match status" value="1"/>
</dbReference>
<feature type="domain" description="Rhamnogalacturonan lyase family 11 C-terminal" evidence="3">
    <location>
        <begin position="171"/>
        <end position="640"/>
    </location>
</feature>
<reference evidence="4 5" key="1">
    <citation type="submission" date="2023-11" db="EMBL/GenBank/DDBJ databases">
        <title>MicrobeMod: A computational toolkit for identifying prokaryotic methylation and restriction-modification with nanopore sequencing.</title>
        <authorList>
            <person name="Crits-Christoph A."/>
            <person name="Kang S.C."/>
            <person name="Lee H."/>
            <person name="Ostrov N."/>
        </authorList>
    </citation>
    <scope>NUCLEOTIDE SEQUENCE [LARGE SCALE GENOMIC DNA]</scope>
    <source>
        <strain evidence="4 5">ATCC 25935</strain>
    </source>
</reference>
<dbReference type="GeneID" id="43166620"/>
<dbReference type="InterPro" id="IPR049366">
    <property type="entry name" value="RGL11_C"/>
</dbReference>
<evidence type="ECO:0000313" key="4">
    <source>
        <dbReference type="EMBL" id="WQH06321.1"/>
    </source>
</evidence>
<dbReference type="PANTHER" id="PTHR43118:SF1">
    <property type="entry name" value="RHAMNOGALACTURONAN LYASE (EUROFUNG)"/>
    <property type="match status" value="1"/>
</dbReference>